<dbReference type="InterPro" id="IPR035990">
    <property type="entry name" value="TIM_sf"/>
</dbReference>
<feature type="binding site" evidence="9">
    <location>
        <position position="211"/>
    </location>
    <ligand>
        <name>substrate</name>
    </ligand>
</feature>
<dbReference type="EMBL" id="CP012622">
    <property type="protein sequence ID" value="ALD66063.1"/>
    <property type="molecule type" value="Genomic_DNA"/>
</dbReference>
<keyword evidence="5 9" id="KW-0312">Gluconeogenesis</keyword>
<dbReference type="UniPathway" id="UPA00109">
    <property type="reaction ID" value="UER00189"/>
</dbReference>
<evidence type="ECO:0000256" key="8">
    <source>
        <dbReference type="ARBA" id="ARBA00023235"/>
    </source>
</evidence>
<sequence length="249" mass="27301">MRKKIIVGNWKMFKTNSQAIEFIKTVDSKVKVNKDIIAGIAVPSIMLSDVQKVAKNIVISAQNCYFEKEGAFTGEISVPMLQDLKIKYVVIGHSERRDIFGETDEMINNKAKSLLAANITPILCCGESLETYESGKTIAWVKNQITKGFAGIAEQDAKKIVIAYEPIWAIGTGKVATPQIAQNVCKEIRDIIKGIYNQEVANEILIQYGGSVKPENIKDILDQADIDGALVGGASLIEDSYLGLVNYKG</sequence>
<feature type="binding site" evidence="9">
    <location>
        <begin position="232"/>
        <end position="233"/>
    </location>
    <ligand>
        <name>substrate</name>
    </ligand>
</feature>
<evidence type="ECO:0000256" key="2">
    <source>
        <dbReference type="ARBA" id="ARBA00007422"/>
    </source>
</evidence>
<dbReference type="Gene3D" id="3.20.20.70">
    <property type="entry name" value="Aldolase class I"/>
    <property type="match status" value="1"/>
</dbReference>
<dbReference type="CDD" id="cd00311">
    <property type="entry name" value="TIM"/>
    <property type="match status" value="1"/>
</dbReference>
<keyword evidence="6 9" id="KW-0963">Cytoplasm</keyword>
<dbReference type="PANTHER" id="PTHR21139">
    <property type="entry name" value="TRIOSEPHOSPHATE ISOMERASE"/>
    <property type="match status" value="1"/>
</dbReference>
<feature type="binding site" evidence="9">
    <location>
        <position position="171"/>
    </location>
    <ligand>
        <name>substrate</name>
    </ligand>
</feature>
<evidence type="ECO:0000313" key="11">
    <source>
        <dbReference type="EMBL" id="ALD66063.1"/>
    </source>
</evidence>
<dbReference type="PROSITE" id="PS00171">
    <property type="entry name" value="TIM_1"/>
    <property type="match status" value="1"/>
</dbReference>
<dbReference type="InterPro" id="IPR020861">
    <property type="entry name" value="Triosephosphate_isomerase_AS"/>
</dbReference>
<comment type="pathway">
    <text evidence="1 9 10">Carbohydrate degradation; glycolysis; D-glyceraldehyde 3-phosphate from glycerone phosphate: step 1/1.</text>
</comment>
<protein>
    <recommendedName>
        <fullName evidence="4 9">Triosephosphate isomerase</fullName>
        <shortName evidence="9">TIM</shortName>
        <shortName evidence="9">TPI</shortName>
        <ecNumber evidence="3 9">5.3.1.1</ecNumber>
    </recommendedName>
    <alternativeName>
        <fullName evidence="9">Triose-phosphate isomerase</fullName>
    </alternativeName>
</protein>
<comment type="similarity">
    <text evidence="2 9 10">Belongs to the triosephosphate isomerase family.</text>
</comment>
<dbReference type="SUPFAM" id="SSF51351">
    <property type="entry name" value="Triosephosphate isomerase (TIM)"/>
    <property type="match status" value="1"/>
</dbReference>
<dbReference type="PROSITE" id="PS51440">
    <property type="entry name" value="TIM_2"/>
    <property type="match status" value="1"/>
</dbReference>
<dbReference type="GO" id="GO:0006094">
    <property type="term" value="P:gluconeogenesis"/>
    <property type="evidence" value="ECO:0007669"/>
    <property type="project" value="UniProtKB-UniRule"/>
</dbReference>
<proteinExistence type="inferred from homology"/>
<comment type="subunit">
    <text evidence="9 10">Homodimer.</text>
</comment>
<dbReference type="KEGG" id="scj:SCANT_v1c01530"/>
<dbReference type="RefSeq" id="WP_053945837.1">
    <property type="nucleotide sequence ID" value="NZ_CP012622.1"/>
</dbReference>
<dbReference type="GO" id="GO:0046166">
    <property type="term" value="P:glyceraldehyde-3-phosphate biosynthetic process"/>
    <property type="evidence" value="ECO:0007669"/>
    <property type="project" value="TreeGrafter"/>
</dbReference>
<dbReference type="InterPro" id="IPR022896">
    <property type="entry name" value="TrioseP_Isoase_bac/euk"/>
</dbReference>
<dbReference type="GO" id="GO:0019563">
    <property type="term" value="P:glycerol catabolic process"/>
    <property type="evidence" value="ECO:0007669"/>
    <property type="project" value="TreeGrafter"/>
</dbReference>
<evidence type="ECO:0000256" key="4">
    <source>
        <dbReference type="ARBA" id="ARBA00019397"/>
    </source>
</evidence>
<accession>A0A0M5KEC4</accession>
<dbReference type="AlphaFoldDB" id="A0A0M5KEC4"/>
<dbReference type="Pfam" id="PF00121">
    <property type="entry name" value="TIM"/>
    <property type="match status" value="1"/>
</dbReference>
<dbReference type="GO" id="GO:0006096">
    <property type="term" value="P:glycolytic process"/>
    <property type="evidence" value="ECO:0007669"/>
    <property type="project" value="UniProtKB-UniRule"/>
</dbReference>
<dbReference type="HAMAP" id="MF_00147_B">
    <property type="entry name" value="TIM_B"/>
    <property type="match status" value="1"/>
</dbReference>
<comment type="catalytic activity">
    <reaction evidence="9 10">
        <text>D-glyceraldehyde 3-phosphate = dihydroxyacetone phosphate</text>
        <dbReference type="Rhea" id="RHEA:18585"/>
        <dbReference type="ChEBI" id="CHEBI:57642"/>
        <dbReference type="ChEBI" id="CHEBI:59776"/>
        <dbReference type="EC" id="5.3.1.1"/>
    </reaction>
</comment>
<dbReference type="OrthoDB" id="9809429at2"/>
<dbReference type="FunFam" id="3.20.20.70:FF:000016">
    <property type="entry name" value="Triosephosphate isomerase"/>
    <property type="match status" value="1"/>
</dbReference>
<evidence type="ECO:0000256" key="5">
    <source>
        <dbReference type="ARBA" id="ARBA00022432"/>
    </source>
</evidence>
<dbReference type="PANTHER" id="PTHR21139:SF42">
    <property type="entry name" value="TRIOSEPHOSPHATE ISOMERASE"/>
    <property type="match status" value="1"/>
</dbReference>
<comment type="pathway">
    <text evidence="9 10">Carbohydrate biosynthesis; gluconeogenesis.</text>
</comment>
<reference evidence="11 12" key="1">
    <citation type="journal article" date="2015" name="Genome Announc.">
        <title>Complete Genome Sequence of Spiroplasma cantharicola CC-1T (DSM 21588), a Bacterium Isolated from Soldier Beetle (Cantharis carolinus).</title>
        <authorList>
            <person name="Lo W.S."/>
            <person name="Liu P.Y."/>
            <person name="Kuo C.H."/>
        </authorList>
    </citation>
    <scope>NUCLEOTIDE SEQUENCE [LARGE SCALE GENOMIC DNA]</scope>
    <source>
        <strain evidence="11 12">CC-1</strain>
    </source>
</reference>
<dbReference type="GO" id="GO:0004807">
    <property type="term" value="F:triose-phosphate isomerase activity"/>
    <property type="evidence" value="ECO:0007669"/>
    <property type="project" value="UniProtKB-UniRule"/>
</dbReference>
<evidence type="ECO:0000256" key="3">
    <source>
        <dbReference type="ARBA" id="ARBA00011940"/>
    </source>
</evidence>
<comment type="function">
    <text evidence="9">Involved in the gluconeogenesis. Catalyzes stereospecifically the conversion of dihydroxyacetone phosphate (DHAP) to D-glyceraldehyde-3-phosphate (G3P).</text>
</comment>
<evidence type="ECO:0000256" key="7">
    <source>
        <dbReference type="ARBA" id="ARBA00023152"/>
    </source>
</evidence>
<dbReference type="STRING" id="362837.SCANT_v1c01530"/>
<evidence type="ECO:0000256" key="9">
    <source>
        <dbReference type="HAMAP-Rule" id="MF_00147"/>
    </source>
</evidence>
<comment type="subcellular location">
    <subcellularLocation>
        <location evidence="9 10">Cytoplasm</location>
    </subcellularLocation>
</comment>
<evidence type="ECO:0000313" key="12">
    <source>
        <dbReference type="Proteomes" id="UP000063919"/>
    </source>
</evidence>
<feature type="active site" description="Proton acceptor" evidence="9">
    <location>
        <position position="165"/>
    </location>
</feature>
<feature type="active site" description="Electrophile" evidence="9">
    <location>
        <position position="93"/>
    </location>
</feature>
<dbReference type="InterPro" id="IPR000652">
    <property type="entry name" value="Triosephosphate_isomerase"/>
</dbReference>
<dbReference type="Proteomes" id="UP000063919">
    <property type="component" value="Chromosome"/>
</dbReference>
<gene>
    <name evidence="9 11" type="primary">tpiA</name>
    <name evidence="11" type="ORF">SCANT_v1c01530</name>
</gene>
<dbReference type="PATRIC" id="fig|362837.3.peg.154"/>
<dbReference type="GO" id="GO:0005829">
    <property type="term" value="C:cytosol"/>
    <property type="evidence" value="ECO:0007669"/>
    <property type="project" value="TreeGrafter"/>
</dbReference>
<dbReference type="NCBIfam" id="TIGR00419">
    <property type="entry name" value="tim"/>
    <property type="match status" value="1"/>
</dbReference>
<evidence type="ECO:0000256" key="6">
    <source>
        <dbReference type="ARBA" id="ARBA00022490"/>
    </source>
</evidence>
<keyword evidence="12" id="KW-1185">Reference proteome</keyword>
<keyword evidence="8 9" id="KW-0413">Isomerase</keyword>
<name>A0A0M5KEC4_9MOLU</name>
<organism evidence="11 12">
    <name type="scientific">Spiroplasma cantharicola</name>
    <dbReference type="NCBI Taxonomy" id="362837"/>
    <lineage>
        <taxon>Bacteria</taxon>
        <taxon>Bacillati</taxon>
        <taxon>Mycoplasmatota</taxon>
        <taxon>Mollicutes</taxon>
        <taxon>Entomoplasmatales</taxon>
        <taxon>Spiroplasmataceae</taxon>
        <taxon>Spiroplasma</taxon>
    </lineage>
</organism>
<dbReference type="InterPro" id="IPR013785">
    <property type="entry name" value="Aldolase_TIM"/>
</dbReference>
<dbReference type="EC" id="5.3.1.1" evidence="3 9"/>
<feature type="binding site" evidence="9">
    <location>
        <begin position="9"/>
        <end position="11"/>
    </location>
    <ligand>
        <name>substrate</name>
    </ligand>
</feature>
<evidence type="ECO:0000256" key="1">
    <source>
        <dbReference type="ARBA" id="ARBA00004680"/>
    </source>
</evidence>
<keyword evidence="7 9" id="KW-0324">Glycolysis</keyword>
<evidence type="ECO:0000256" key="10">
    <source>
        <dbReference type="RuleBase" id="RU363013"/>
    </source>
</evidence>
<dbReference type="UniPathway" id="UPA00138"/>